<keyword evidence="7" id="KW-1133">Transmembrane helix</keyword>
<dbReference type="EMBL" id="WRXN01000012">
    <property type="protein sequence ID" value="MVT11197.1"/>
    <property type="molecule type" value="Genomic_DNA"/>
</dbReference>
<dbReference type="PROSITE" id="PS50109">
    <property type="entry name" value="HIS_KIN"/>
    <property type="match status" value="1"/>
</dbReference>
<dbReference type="PRINTS" id="PR00344">
    <property type="entry name" value="BCTRLSENSOR"/>
</dbReference>
<keyword evidence="7" id="KW-0812">Transmembrane</keyword>
<feature type="domain" description="Histidine kinase" evidence="9">
    <location>
        <begin position="140"/>
        <end position="355"/>
    </location>
</feature>
<dbReference type="InterPro" id="IPR005467">
    <property type="entry name" value="His_kinase_dom"/>
</dbReference>
<evidence type="ECO:0000259" key="9">
    <source>
        <dbReference type="PROSITE" id="PS50109"/>
    </source>
</evidence>
<evidence type="ECO:0000256" key="8">
    <source>
        <dbReference type="SAM" id="SignalP"/>
    </source>
</evidence>
<keyword evidence="8" id="KW-0732">Signal</keyword>
<keyword evidence="4" id="KW-0808">Transferase</keyword>
<evidence type="ECO:0000256" key="4">
    <source>
        <dbReference type="ARBA" id="ARBA00022679"/>
    </source>
</evidence>
<sequence>MRIVRRCVYISLLLATCYFVPVNSYAYAPSTVLSVPEVTKSTAAGESIRNQQENELLRKEKQRHLTTIKEQRILVVFCIILFFVLLVITTALYRMFRRQQELYSQLNIRNNQVQQQNHIIMEQNAALENGNHVKDKIFSVISHDLRSPLAILEGMLFLLRDDKMSVQQFRLFIDELWRDMKNTSYMMDNLLHWASSQMKGIRVNPDDFDIRTVLHSEFELLQALARQKEITLTHQLHHPVMVYADQDMIRLVLRNLIGNAIKFTPANGTVNIHYMLLPERLEIVVQDNGIGISRDNQHKVFSNINYSTSGTQNEKGCGLGLPLSKDFIERNNGEIWFDSYPGRGTSFHFTLPLSEGDEVNGSGYTIVVKDNVLSSLEE</sequence>
<proteinExistence type="predicted"/>
<keyword evidence="11" id="KW-1185">Reference proteome</keyword>
<dbReference type="GO" id="GO:0000155">
    <property type="term" value="F:phosphorelay sensor kinase activity"/>
    <property type="evidence" value="ECO:0007669"/>
    <property type="project" value="InterPro"/>
</dbReference>
<protein>
    <recommendedName>
        <fullName evidence="2">histidine kinase</fullName>
        <ecNumber evidence="2">2.7.13.3</ecNumber>
    </recommendedName>
</protein>
<keyword evidence="3" id="KW-0597">Phosphoprotein</keyword>
<dbReference type="RefSeq" id="WP_157308626.1">
    <property type="nucleotide sequence ID" value="NZ_WRXN01000012.1"/>
</dbReference>
<dbReference type="Proteomes" id="UP000461730">
    <property type="component" value="Unassembled WGS sequence"/>
</dbReference>
<name>A0A7K1UA03_9BACT</name>
<dbReference type="AlphaFoldDB" id="A0A7K1UA03"/>
<dbReference type="InterPro" id="IPR003594">
    <property type="entry name" value="HATPase_dom"/>
</dbReference>
<comment type="catalytic activity">
    <reaction evidence="1">
        <text>ATP + protein L-histidine = ADP + protein N-phospho-L-histidine.</text>
        <dbReference type="EC" id="2.7.13.3"/>
    </reaction>
</comment>
<gene>
    <name evidence="10" type="ORF">GO493_23215</name>
</gene>
<keyword evidence="6" id="KW-0902">Two-component regulatory system</keyword>
<dbReference type="CDD" id="cd00082">
    <property type="entry name" value="HisKA"/>
    <property type="match status" value="1"/>
</dbReference>
<dbReference type="PANTHER" id="PTHR43711">
    <property type="entry name" value="TWO-COMPONENT HISTIDINE KINASE"/>
    <property type="match status" value="1"/>
</dbReference>
<reference evidence="10 11" key="1">
    <citation type="submission" date="2019-12" db="EMBL/GenBank/DDBJ databases">
        <title>Chitinophaga sp. strain ysch24 (GDMCC 1.1355), whole genome shotgun sequence.</title>
        <authorList>
            <person name="Zhang X."/>
        </authorList>
    </citation>
    <scope>NUCLEOTIDE SEQUENCE [LARGE SCALE GENOMIC DNA]</scope>
    <source>
        <strain evidence="11">ysch24</strain>
    </source>
</reference>
<evidence type="ECO:0000313" key="10">
    <source>
        <dbReference type="EMBL" id="MVT11197.1"/>
    </source>
</evidence>
<feature type="signal peptide" evidence="8">
    <location>
        <begin position="1"/>
        <end position="26"/>
    </location>
</feature>
<evidence type="ECO:0000313" key="11">
    <source>
        <dbReference type="Proteomes" id="UP000461730"/>
    </source>
</evidence>
<dbReference type="Pfam" id="PF02518">
    <property type="entry name" value="HATPase_c"/>
    <property type="match status" value="1"/>
</dbReference>
<accession>A0A7K1UA03</accession>
<dbReference type="InterPro" id="IPR004358">
    <property type="entry name" value="Sig_transdc_His_kin-like_C"/>
</dbReference>
<comment type="caution">
    <text evidence="10">The sequence shown here is derived from an EMBL/GenBank/DDBJ whole genome shotgun (WGS) entry which is preliminary data.</text>
</comment>
<dbReference type="SMART" id="SM00388">
    <property type="entry name" value="HisKA"/>
    <property type="match status" value="1"/>
</dbReference>
<keyword evidence="7" id="KW-0472">Membrane</keyword>
<evidence type="ECO:0000256" key="5">
    <source>
        <dbReference type="ARBA" id="ARBA00022777"/>
    </source>
</evidence>
<evidence type="ECO:0000256" key="2">
    <source>
        <dbReference type="ARBA" id="ARBA00012438"/>
    </source>
</evidence>
<dbReference type="Gene3D" id="3.30.565.10">
    <property type="entry name" value="Histidine kinase-like ATPase, C-terminal domain"/>
    <property type="match status" value="1"/>
</dbReference>
<evidence type="ECO:0000256" key="1">
    <source>
        <dbReference type="ARBA" id="ARBA00000085"/>
    </source>
</evidence>
<feature type="transmembrane region" description="Helical" evidence="7">
    <location>
        <begin position="73"/>
        <end position="93"/>
    </location>
</feature>
<dbReference type="PANTHER" id="PTHR43711:SF1">
    <property type="entry name" value="HISTIDINE KINASE 1"/>
    <property type="match status" value="1"/>
</dbReference>
<dbReference type="SMART" id="SM00387">
    <property type="entry name" value="HATPase_c"/>
    <property type="match status" value="1"/>
</dbReference>
<dbReference type="InterPro" id="IPR050736">
    <property type="entry name" value="Sensor_HK_Regulatory"/>
</dbReference>
<keyword evidence="5" id="KW-0418">Kinase</keyword>
<evidence type="ECO:0000256" key="6">
    <source>
        <dbReference type="ARBA" id="ARBA00023012"/>
    </source>
</evidence>
<dbReference type="InterPro" id="IPR036890">
    <property type="entry name" value="HATPase_C_sf"/>
</dbReference>
<dbReference type="SUPFAM" id="SSF55874">
    <property type="entry name" value="ATPase domain of HSP90 chaperone/DNA topoisomerase II/histidine kinase"/>
    <property type="match status" value="1"/>
</dbReference>
<dbReference type="InterPro" id="IPR036097">
    <property type="entry name" value="HisK_dim/P_sf"/>
</dbReference>
<feature type="chain" id="PRO_5029904123" description="histidine kinase" evidence="8">
    <location>
        <begin position="27"/>
        <end position="378"/>
    </location>
</feature>
<evidence type="ECO:0000256" key="7">
    <source>
        <dbReference type="SAM" id="Phobius"/>
    </source>
</evidence>
<dbReference type="FunFam" id="3.30.565.10:FF:000006">
    <property type="entry name" value="Sensor histidine kinase WalK"/>
    <property type="match status" value="1"/>
</dbReference>
<evidence type="ECO:0000256" key="3">
    <source>
        <dbReference type="ARBA" id="ARBA00022553"/>
    </source>
</evidence>
<organism evidence="10 11">
    <name type="scientific">Chitinophaga tropicalis</name>
    <dbReference type="NCBI Taxonomy" id="2683588"/>
    <lineage>
        <taxon>Bacteria</taxon>
        <taxon>Pseudomonadati</taxon>
        <taxon>Bacteroidota</taxon>
        <taxon>Chitinophagia</taxon>
        <taxon>Chitinophagales</taxon>
        <taxon>Chitinophagaceae</taxon>
        <taxon>Chitinophaga</taxon>
    </lineage>
</organism>
<dbReference type="InterPro" id="IPR003661">
    <property type="entry name" value="HisK_dim/P_dom"/>
</dbReference>
<dbReference type="EC" id="2.7.13.3" evidence="2"/>
<dbReference type="Gene3D" id="1.10.287.130">
    <property type="match status" value="1"/>
</dbReference>
<dbReference type="SUPFAM" id="SSF47384">
    <property type="entry name" value="Homodimeric domain of signal transducing histidine kinase"/>
    <property type="match status" value="1"/>
</dbReference>